<evidence type="ECO:0000256" key="5">
    <source>
        <dbReference type="ARBA" id="ARBA00023136"/>
    </source>
</evidence>
<dbReference type="Pfam" id="PF00001">
    <property type="entry name" value="7tm_1"/>
    <property type="match status" value="1"/>
</dbReference>
<dbReference type="CDD" id="cd00637">
    <property type="entry name" value="7tm_classA_rhodopsin-like"/>
    <property type="match status" value="1"/>
</dbReference>
<evidence type="ECO:0000256" key="7">
    <source>
        <dbReference type="ARBA" id="ARBA00023224"/>
    </source>
</evidence>
<dbReference type="PANTHER" id="PTHR45695">
    <property type="entry name" value="LEUCOKININ RECEPTOR-RELATED"/>
    <property type="match status" value="1"/>
</dbReference>
<evidence type="ECO:0000313" key="11">
    <source>
        <dbReference type="Proteomes" id="UP000001593"/>
    </source>
</evidence>
<feature type="transmembrane region" description="Helical" evidence="8">
    <location>
        <begin position="59"/>
        <end position="83"/>
    </location>
</feature>
<dbReference type="Proteomes" id="UP000001593">
    <property type="component" value="Unassembled WGS sequence"/>
</dbReference>
<keyword evidence="4" id="KW-0297">G-protein coupled receptor</keyword>
<dbReference type="AlphaFoldDB" id="A8DVP9"/>
<evidence type="ECO:0000256" key="2">
    <source>
        <dbReference type="ARBA" id="ARBA00022692"/>
    </source>
</evidence>
<proteinExistence type="predicted"/>
<evidence type="ECO:0000313" key="10">
    <source>
        <dbReference type="EMBL" id="EDO25710.1"/>
    </source>
</evidence>
<evidence type="ECO:0000256" key="6">
    <source>
        <dbReference type="ARBA" id="ARBA00023170"/>
    </source>
</evidence>
<name>A8DVP9_NEMVE</name>
<organism evidence="10 11">
    <name type="scientific">Nematostella vectensis</name>
    <name type="common">Starlet sea anemone</name>
    <dbReference type="NCBI Taxonomy" id="45351"/>
    <lineage>
        <taxon>Eukaryota</taxon>
        <taxon>Metazoa</taxon>
        <taxon>Cnidaria</taxon>
        <taxon>Anthozoa</taxon>
        <taxon>Hexacorallia</taxon>
        <taxon>Actiniaria</taxon>
        <taxon>Edwardsiidae</taxon>
        <taxon>Nematostella</taxon>
    </lineage>
</organism>
<dbReference type="SUPFAM" id="SSF81321">
    <property type="entry name" value="Family A G protein-coupled receptor-like"/>
    <property type="match status" value="1"/>
</dbReference>
<evidence type="ECO:0000259" key="9">
    <source>
        <dbReference type="PROSITE" id="PS50262"/>
    </source>
</evidence>
<dbReference type="GO" id="GO:0007186">
    <property type="term" value="P:G protein-coupled receptor signaling pathway"/>
    <property type="evidence" value="ECO:0000318"/>
    <property type="project" value="GO_Central"/>
</dbReference>
<keyword evidence="7" id="KW-0807">Transducer</keyword>
<keyword evidence="6" id="KW-0675">Receptor</keyword>
<dbReference type="GO" id="GO:0005886">
    <property type="term" value="C:plasma membrane"/>
    <property type="evidence" value="ECO:0000318"/>
    <property type="project" value="GO_Central"/>
</dbReference>
<dbReference type="HOGENOM" id="CLU_1251968_0_0_1"/>
<protein>
    <recommendedName>
        <fullName evidence="9">G-protein coupled receptors family 1 profile domain-containing protein</fullName>
    </recommendedName>
</protein>
<gene>
    <name evidence="10" type="ORF">NEMVEDRAFT_v1g225772</name>
</gene>
<dbReference type="InterPro" id="IPR000276">
    <property type="entry name" value="GPCR_Rhodpsn"/>
</dbReference>
<keyword evidence="3 8" id="KW-1133">Transmembrane helix</keyword>
<evidence type="ECO:0000256" key="4">
    <source>
        <dbReference type="ARBA" id="ARBA00023040"/>
    </source>
</evidence>
<dbReference type="InterPro" id="IPR017452">
    <property type="entry name" value="GPCR_Rhodpsn_7TM"/>
</dbReference>
<dbReference type="OMA" id="SKTICNE"/>
<feature type="transmembrane region" description="Helical" evidence="8">
    <location>
        <begin position="158"/>
        <end position="178"/>
    </location>
</feature>
<dbReference type="EMBL" id="DS478470">
    <property type="protein sequence ID" value="EDO25710.1"/>
    <property type="molecule type" value="Genomic_DNA"/>
</dbReference>
<evidence type="ECO:0000256" key="1">
    <source>
        <dbReference type="ARBA" id="ARBA00004141"/>
    </source>
</evidence>
<dbReference type="Gene3D" id="1.20.1070.10">
    <property type="entry name" value="Rhodopsin 7-helix transmembrane proteins"/>
    <property type="match status" value="1"/>
</dbReference>
<dbReference type="GO" id="GO:0004930">
    <property type="term" value="F:G protein-coupled receptor activity"/>
    <property type="evidence" value="ECO:0000318"/>
    <property type="project" value="GO_Central"/>
</dbReference>
<dbReference type="PANTHER" id="PTHR45695:SF9">
    <property type="entry name" value="LEUCOKININ RECEPTOR"/>
    <property type="match status" value="1"/>
</dbReference>
<feature type="transmembrane region" description="Helical" evidence="8">
    <location>
        <begin position="21"/>
        <end position="39"/>
    </location>
</feature>
<dbReference type="KEGG" id="nve:5495986"/>
<evidence type="ECO:0000256" key="3">
    <source>
        <dbReference type="ARBA" id="ARBA00022989"/>
    </source>
</evidence>
<keyword evidence="2 8" id="KW-0812">Transmembrane</keyword>
<accession>A8DVP9</accession>
<evidence type="ECO:0000256" key="8">
    <source>
        <dbReference type="SAM" id="Phobius"/>
    </source>
</evidence>
<feature type="domain" description="G-protein coupled receptors family 1 profile" evidence="9">
    <location>
        <begin position="1"/>
        <end position="176"/>
    </location>
</feature>
<dbReference type="PROSITE" id="PS50262">
    <property type="entry name" value="G_PROTEIN_RECEP_F1_2"/>
    <property type="match status" value="1"/>
</dbReference>
<dbReference type="InParanoid" id="A8DVP9"/>
<feature type="transmembrane region" description="Helical" evidence="8">
    <location>
        <begin position="115"/>
        <end position="138"/>
    </location>
</feature>
<keyword evidence="5 8" id="KW-0472">Membrane</keyword>
<sequence length="221" mass="24640">MVKPMSARLRLEKEQVWKVAVGVWIIAILTNIPIFRDIYFDAKSKHCFVAWHFTTGEGMATYVGCYMAILNCVSGILIAFCYVSILKGLYITNTICSEMVPTNDGRDSKKKLAKLVATVTASFYILLIPYAIFTIYMAAAEKPRGNTAYSNDALFVSFYVTSSLCMVNSCINPILYALQSSSYRRGFAKLYPCCMKHQEEEMAAPARHANPSCNSTTQAHA</sequence>
<reference evidence="10 11" key="1">
    <citation type="journal article" date="2007" name="Science">
        <title>Sea anemone genome reveals ancestral eumetazoan gene repertoire and genomic organization.</title>
        <authorList>
            <person name="Putnam N.H."/>
            <person name="Srivastava M."/>
            <person name="Hellsten U."/>
            <person name="Dirks B."/>
            <person name="Chapman J."/>
            <person name="Salamov A."/>
            <person name="Terry A."/>
            <person name="Shapiro H."/>
            <person name="Lindquist E."/>
            <person name="Kapitonov V.V."/>
            <person name="Jurka J."/>
            <person name="Genikhovich G."/>
            <person name="Grigoriev I.V."/>
            <person name="Lucas S.M."/>
            <person name="Steele R.E."/>
            <person name="Finnerty J.R."/>
            <person name="Technau U."/>
            <person name="Martindale M.Q."/>
            <person name="Rokhsar D.S."/>
        </authorList>
    </citation>
    <scope>NUCLEOTIDE SEQUENCE [LARGE SCALE GENOMIC DNA]</scope>
    <source>
        <strain evidence="11">CH2 X CH6</strain>
    </source>
</reference>
<dbReference type="PhylomeDB" id="A8DVP9"/>
<comment type="subcellular location">
    <subcellularLocation>
        <location evidence="1">Membrane</location>
        <topology evidence="1">Multi-pass membrane protein</topology>
    </subcellularLocation>
</comment>
<dbReference type="PRINTS" id="PR00237">
    <property type="entry name" value="GPCRRHODOPSN"/>
</dbReference>
<keyword evidence="11" id="KW-1185">Reference proteome</keyword>